<dbReference type="AlphaFoldDB" id="A0AAV5K1J3"/>
<evidence type="ECO:0000313" key="2">
    <source>
        <dbReference type="EMBL" id="GKV18771.1"/>
    </source>
</evidence>
<evidence type="ECO:0000313" key="3">
    <source>
        <dbReference type="Proteomes" id="UP001054252"/>
    </source>
</evidence>
<name>A0AAV5K1J3_9ROSI</name>
<dbReference type="Proteomes" id="UP001054252">
    <property type="component" value="Unassembled WGS sequence"/>
</dbReference>
<organism evidence="2 3">
    <name type="scientific">Rubroshorea leprosula</name>
    <dbReference type="NCBI Taxonomy" id="152421"/>
    <lineage>
        <taxon>Eukaryota</taxon>
        <taxon>Viridiplantae</taxon>
        <taxon>Streptophyta</taxon>
        <taxon>Embryophyta</taxon>
        <taxon>Tracheophyta</taxon>
        <taxon>Spermatophyta</taxon>
        <taxon>Magnoliopsida</taxon>
        <taxon>eudicotyledons</taxon>
        <taxon>Gunneridae</taxon>
        <taxon>Pentapetalae</taxon>
        <taxon>rosids</taxon>
        <taxon>malvids</taxon>
        <taxon>Malvales</taxon>
        <taxon>Dipterocarpaceae</taxon>
        <taxon>Rubroshorea</taxon>
    </lineage>
</organism>
<reference evidence="2 3" key="1">
    <citation type="journal article" date="2021" name="Commun. Biol.">
        <title>The genome of Shorea leprosula (Dipterocarpaceae) highlights the ecological relevance of drought in aseasonal tropical rainforests.</title>
        <authorList>
            <person name="Ng K.K.S."/>
            <person name="Kobayashi M.J."/>
            <person name="Fawcett J.A."/>
            <person name="Hatakeyama M."/>
            <person name="Paape T."/>
            <person name="Ng C.H."/>
            <person name="Ang C.C."/>
            <person name="Tnah L.H."/>
            <person name="Lee C.T."/>
            <person name="Nishiyama T."/>
            <person name="Sese J."/>
            <person name="O'Brien M.J."/>
            <person name="Copetti D."/>
            <person name="Mohd Noor M.I."/>
            <person name="Ong R.C."/>
            <person name="Putra M."/>
            <person name="Sireger I.Z."/>
            <person name="Indrioko S."/>
            <person name="Kosugi Y."/>
            <person name="Izuno A."/>
            <person name="Isagi Y."/>
            <person name="Lee S.L."/>
            <person name="Shimizu K.K."/>
        </authorList>
    </citation>
    <scope>NUCLEOTIDE SEQUENCE [LARGE SCALE GENOMIC DNA]</scope>
    <source>
        <strain evidence="2">214</strain>
    </source>
</reference>
<feature type="compositionally biased region" description="Basic residues" evidence="1">
    <location>
        <begin position="38"/>
        <end position="52"/>
    </location>
</feature>
<proteinExistence type="predicted"/>
<protein>
    <submittedName>
        <fullName evidence="2">Uncharacterized protein</fullName>
    </submittedName>
</protein>
<sequence length="206" mass="23231">MEAVPNRSELRKEQERERRRLRDRQRRQSMSLEEREKHLARRRRNYQLRRQRAQTALSNPQTQFSQTSIGTGDEDGMHASNHLQLETSVLDFRSTESNDVALGGSDGQERLIADSRKAEILEIPADKLAIIPGKLRLNRIKQLARVIHGGNSSNGVVAGVVMDGNATPNCKSVKGLRLNRIKRLARAINPAGTENTAERHQSVREG</sequence>
<accession>A0AAV5K1J3</accession>
<feature type="compositionally biased region" description="Polar residues" evidence="1">
    <location>
        <begin position="55"/>
        <end position="70"/>
    </location>
</feature>
<gene>
    <name evidence="2" type="ORF">SLEP1_g29109</name>
</gene>
<keyword evidence="3" id="KW-1185">Reference proteome</keyword>
<feature type="compositionally biased region" description="Basic and acidic residues" evidence="1">
    <location>
        <begin position="8"/>
        <end position="20"/>
    </location>
</feature>
<comment type="caution">
    <text evidence="2">The sequence shown here is derived from an EMBL/GenBank/DDBJ whole genome shotgun (WGS) entry which is preliminary data.</text>
</comment>
<evidence type="ECO:0000256" key="1">
    <source>
        <dbReference type="SAM" id="MobiDB-lite"/>
    </source>
</evidence>
<dbReference type="EMBL" id="BPVZ01000051">
    <property type="protein sequence ID" value="GKV18771.1"/>
    <property type="molecule type" value="Genomic_DNA"/>
</dbReference>
<feature type="region of interest" description="Disordered" evidence="1">
    <location>
        <begin position="1"/>
        <end position="78"/>
    </location>
</feature>